<gene>
    <name evidence="1" type="ORF">FF38_04563</name>
</gene>
<evidence type="ECO:0000313" key="2">
    <source>
        <dbReference type="Proteomes" id="UP000037069"/>
    </source>
</evidence>
<keyword evidence="2" id="KW-1185">Reference proteome</keyword>
<dbReference type="EMBL" id="JRES01001243">
    <property type="protein sequence ID" value="KNC24316.1"/>
    <property type="molecule type" value="Genomic_DNA"/>
</dbReference>
<dbReference type="Proteomes" id="UP000037069">
    <property type="component" value="Unassembled WGS sequence"/>
</dbReference>
<accession>A0A0L0BWB9</accession>
<sequence length="78" mass="9299">MYSFQLQASNMSPVLLFFVTTSPKWKWVIYAPAAFLRFGSRFSECISVCQEEDTRKWNLYWMIMELLKVNSHDQTLHT</sequence>
<protein>
    <submittedName>
        <fullName evidence="1">Uncharacterized protein</fullName>
    </submittedName>
</protein>
<reference evidence="1 2" key="1">
    <citation type="journal article" date="2015" name="Nat. Commun.">
        <title>Lucilia cuprina genome unlocks parasitic fly biology to underpin future interventions.</title>
        <authorList>
            <person name="Anstead C.A."/>
            <person name="Korhonen P.K."/>
            <person name="Young N.D."/>
            <person name="Hall R.S."/>
            <person name="Jex A.R."/>
            <person name="Murali S.C."/>
            <person name="Hughes D.S."/>
            <person name="Lee S.F."/>
            <person name="Perry T."/>
            <person name="Stroehlein A.J."/>
            <person name="Ansell B.R."/>
            <person name="Breugelmans B."/>
            <person name="Hofmann A."/>
            <person name="Qu J."/>
            <person name="Dugan S."/>
            <person name="Lee S.L."/>
            <person name="Chao H."/>
            <person name="Dinh H."/>
            <person name="Han Y."/>
            <person name="Doddapaneni H.V."/>
            <person name="Worley K.C."/>
            <person name="Muzny D.M."/>
            <person name="Ioannidis P."/>
            <person name="Waterhouse R.M."/>
            <person name="Zdobnov E.M."/>
            <person name="James P.J."/>
            <person name="Bagnall N.H."/>
            <person name="Kotze A.C."/>
            <person name="Gibbs R.A."/>
            <person name="Richards S."/>
            <person name="Batterham P."/>
            <person name="Gasser R.B."/>
        </authorList>
    </citation>
    <scope>NUCLEOTIDE SEQUENCE [LARGE SCALE GENOMIC DNA]</scope>
    <source>
        <strain evidence="1 2">LS</strain>
        <tissue evidence="1">Full body</tissue>
    </source>
</reference>
<comment type="caution">
    <text evidence="1">The sequence shown here is derived from an EMBL/GenBank/DDBJ whole genome shotgun (WGS) entry which is preliminary data.</text>
</comment>
<proteinExistence type="predicted"/>
<organism evidence="1 2">
    <name type="scientific">Lucilia cuprina</name>
    <name type="common">Green bottle fly</name>
    <name type="synonym">Australian sheep blowfly</name>
    <dbReference type="NCBI Taxonomy" id="7375"/>
    <lineage>
        <taxon>Eukaryota</taxon>
        <taxon>Metazoa</taxon>
        <taxon>Ecdysozoa</taxon>
        <taxon>Arthropoda</taxon>
        <taxon>Hexapoda</taxon>
        <taxon>Insecta</taxon>
        <taxon>Pterygota</taxon>
        <taxon>Neoptera</taxon>
        <taxon>Endopterygota</taxon>
        <taxon>Diptera</taxon>
        <taxon>Brachycera</taxon>
        <taxon>Muscomorpha</taxon>
        <taxon>Oestroidea</taxon>
        <taxon>Calliphoridae</taxon>
        <taxon>Luciliinae</taxon>
        <taxon>Lucilia</taxon>
    </lineage>
</organism>
<evidence type="ECO:0000313" key="1">
    <source>
        <dbReference type="EMBL" id="KNC24316.1"/>
    </source>
</evidence>
<name>A0A0L0BWB9_LUCCU</name>
<dbReference type="AlphaFoldDB" id="A0A0L0BWB9"/>